<dbReference type="Gene3D" id="3.90.550.10">
    <property type="entry name" value="Spore Coat Polysaccharide Biosynthesis Protein SpsA, Chain A"/>
    <property type="match status" value="1"/>
</dbReference>
<keyword evidence="3" id="KW-1185">Reference proteome</keyword>
<organism evidence="2 3">
    <name type="scientific">Dysgonomonas hofstadii</name>
    <dbReference type="NCBI Taxonomy" id="637886"/>
    <lineage>
        <taxon>Bacteria</taxon>
        <taxon>Pseudomonadati</taxon>
        <taxon>Bacteroidota</taxon>
        <taxon>Bacteroidia</taxon>
        <taxon>Bacteroidales</taxon>
        <taxon>Dysgonomonadaceae</taxon>
        <taxon>Dysgonomonas</taxon>
    </lineage>
</organism>
<dbReference type="InterPro" id="IPR001173">
    <property type="entry name" value="Glyco_trans_2-like"/>
</dbReference>
<dbReference type="InterPro" id="IPR029044">
    <property type="entry name" value="Nucleotide-diphossugar_trans"/>
</dbReference>
<feature type="domain" description="Glycosyltransferase 2-like" evidence="1">
    <location>
        <begin position="14"/>
        <end position="172"/>
    </location>
</feature>
<dbReference type="AlphaFoldDB" id="A0A840CQ39"/>
<dbReference type="Proteomes" id="UP000555103">
    <property type="component" value="Unassembled WGS sequence"/>
</dbReference>
<dbReference type="Pfam" id="PF00535">
    <property type="entry name" value="Glycos_transf_2"/>
    <property type="match status" value="1"/>
</dbReference>
<protein>
    <submittedName>
        <fullName evidence="2">Glycosyltransferase involved in cell wall biosynthesis</fullName>
    </submittedName>
</protein>
<sequence>MSILNEKNKQPLFSVLIANYNNGKYLEETLNSIYNQTYENWEIIIVDDCSSDNSKEIYKAVENDKRIRIFYNNKNKGAGYAKKRCADEANGEICGFLDPDDTLANNALSKMVELHTENPDYSLIHSKSYLCDENMKITREYPVARNVDPHNLLFFNLDGAITHFSTFKKDFYNKTQGIDIYLQRAVDQDLYLKLYDIGKTLFWDEALYYYRIHEGGISTTQNARKAYYWAWVVVFSSARRRGINLESTFFDYFTPKHEFDHIADKYKKYRKIDKAMDKIKSLFS</sequence>
<dbReference type="PANTHER" id="PTHR22916:SF3">
    <property type="entry name" value="UDP-GLCNAC:BETAGAL BETA-1,3-N-ACETYLGLUCOSAMINYLTRANSFERASE-LIKE PROTEIN 1"/>
    <property type="match status" value="1"/>
</dbReference>
<gene>
    <name evidence="2" type="ORF">GGR21_000954</name>
</gene>
<dbReference type="EMBL" id="JACIEP010000003">
    <property type="protein sequence ID" value="MBB4035065.1"/>
    <property type="molecule type" value="Genomic_DNA"/>
</dbReference>
<comment type="caution">
    <text evidence="2">The sequence shown here is derived from an EMBL/GenBank/DDBJ whole genome shotgun (WGS) entry which is preliminary data.</text>
</comment>
<dbReference type="PANTHER" id="PTHR22916">
    <property type="entry name" value="GLYCOSYLTRANSFERASE"/>
    <property type="match status" value="1"/>
</dbReference>
<proteinExistence type="predicted"/>
<name>A0A840CQ39_9BACT</name>
<accession>A0A840CQ39</accession>
<evidence type="ECO:0000313" key="2">
    <source>
        <dbReference type="EMBL" id="MBB4035065.1"/>
    </source>
</evidence>
<evidence type="ECO:0000259" key="1">
    <source>
        <dbReference type="Pfam" id="PF00535"/>
    </source>
</evidence>
<dbReference type="RefSeq" id="WP_183306015.1">
    <property type="nucleotide sequence ID" value="NZ_JACIEP010000003.1"/>
</dbReference>
<evidence type="ECO:0000313" key="3">
    <source>
        <dbReference type="Proteomes" id="UP000555103"/>
    </source>
</evidence>
<dbReference type="SUPFAM" id="SSF53448">
    <property type="entry name" value="Nucleotide-diphospho-sugar transferases"/>
    <property type="match status" value="1"/>
</dbReference>
<reference evidence="2 3" key="1">
    <citation type="submission" date="2020-08" db="EMBL/GenBank/DDBJ databases">
        <title>Genomic Encyclopedia of Type Strains, Phase IV (KMG-IV): sequencing the most valuable type-strain genomes for metagenomic binning, comparative biology and taxonomic classification.</title>
        <authorList>
            <person name="Goeker M."/>
        </authorList>
    </citation>
    <scope>NUCLEOTIDE SEQUENCE [LARGE SCALE GENOMIC DNA]</scope>
    <source>
        <strain evidence="2 3">DSM 104969</strain>
    </source>
</reference>
<keyword evidence="2" id="KW-0808">Transferase</keyword>
<dbReference type="GO" id="GO:0016758">
    <property type="term" value="F:hexosyltransferase activity"/>
    <property type="evidence" value="ECO:0007669"/>
    <property type="project" value="UniProtKB-ARBA"/>
</dbReference>